<proteinExistence type="predicted"/>
<evidence type="ECO:0000313" key="3">
    <source>
        <dbReference type="EMBL" id="OQA58686.1"/>
    </source>
</evidence>
<dbReference type="Gene3D" id="3.30.360.10">
    <property type="entry name" value="Dihydrodipicolinate Reductase, domain 2"/>
    <property type="match status" value="1"/>
</dbReference>
<dbReference type="EC" id="1.1.1.292" evidence="3"/>
<dbReference type="PANTHER" id="PTHR43249">
    <property type="entry name" value="UDP-N-ACETYL-2-AMINO-2-DEOXY-D-GLUCURONATE OXIDASE"/>
    <property type="match status" value="1"/>
</dbReference>
<dbReference type="PANTHER" id="PTHR43249:SF1">
    <property type="entry name" value="D-GLUCOSIDE 3-DEHYDROGENASE"/>
    <property type="match status" value="1"/>
</dbReference>
<dbReference type="Proteomes" id="UP000485569">
    <property type="component" value="Unassembled WGS sequence"/>
</dbReference>
<name>A0A1V5SVX2_9BACT</name>
<dbReference type="InterPro" id="IPR000683">
    <property type="entry name" value="Gfo/Idh/MocA-like_OxRdtase_N"/>
</dbReference>
<dbReference type="InterPro" id="IPR052515">
    <property type="entry name" value="Gfo/Idh/MocA_Oxidoreductase"/>
</dbReference>
<accession>A0A1V5SVX2</accession>
<organism evidence="3">
    <name type="scientific">Candidatus Atribacter allofermentans</name>
    <dbReference type="NCBI Taxonomy" id="1852833"/>
    <lineage>
        <taxon>Bacteria</taxon>
        <taxon>Pseudomonadati</taxon>
        <taxon>Atribacterota</taxon>
        <taxon>Atribacteria</taxon>
        <taxon>Atribacterales</taxon>
        <taxon>Atribacteraceae</taxon>
        <taxon>Atribacter</taxon>
    </lineage>
</organism>
<dbReference type="Pfam" id="PF22725">
    <property type="entry name" value="GFO_IDH_MocA_C3"/>
    <property type="match status" value="1"/>
</dbReference>
<dbReference type="SUPFAM" id="SSF55347">
    <property type="entry name" value="Glyceraldehyde-3-phosphate dehydrogenase-like, C-terminal domain"/>
    <property type="match status" value="1"/>
</dbReference>
<dbReference type="InterPro" id="IPR036291">
    <property type="entry name" value="NAD(P)-bd_dom_sf"/>
</dbReference>
<feature type="domain" description="GFO/IDH/MocA-like oxidoreductase" evidence="2">
    <location>
        <begin position="131"/>
        <end position="252"/>
    </location>
</feature>
<gene>
    <name evidence="3" type="primary">afr_2</name>
    <name evidence="3" type="ORF">BWY41_01012</name>
</gene>
<dbReference type="AlphaFoldDB" id="A0A1V5SVX2"/>
<evidence type="ECO:0000259" key="2">
    <source>
        <dbReference type="Pfam" id="PF22725"/>
    </source>
</evidence>
<evidence type="ECO:0000259" key="1">
    <source>
        <dbReference type="Pfam" id="PF01408"/>
    </source>
</evidence>
<keyword evidence="3" id="KW-0560">Oxidoreductase</keyword>
<sequence length="345" mass="38547">MKVKWGVIGAGGIARRRSIPEVVKFSEKSQITALMDVSKELIEETGKQFGIDQCYTSVEEIFKQDIDAVYIASPVFEHEKQVAAALKAGKHVLCEKPMALTLDQTEAMVELAEKKNLKIGVAFMMRYNVYHQKIKKLVEENQLGQVVYGRAQLTCWYPPIPGAWRQKKVTGGGGALIDMGCHCIDLLEWIIGPCQEVTAFIDTITHSYEVDDTSTILMKFKNGAQGVVDNFFNIPDQAAKNMLEIYGTKGAVITHNTIGQDSAGKMWLYLESGDQGYSSQQARTQDAYQEVVLEPKSMYAQEFDAFSDWIQTGVKPVISYEAGIRNFKIIEAAYQSSQERKAIDV</sequence>
<dbReference type="SUPFAM" id="SSF51735">
    <property type="entry name" value="NAD(P)-binding Rossmann-fold domains"/>
    <property type="match status" value="1"/>
</dbReference>
<dbReference type="GO" id="GO:0033712">
    <property type="term" value="F:1,5-anhydro-D-fructose reductase (1,5-anhydro-D-mannitol-forming) activity"/>
    <property type="evidence" value="ECO:0007669"/>
    <property type="project" value="UniProtKB-EC"/>
</dbReference>
<dbReference type="Gene3D" id="3.40.50.720">
    <property type="entry name" value="NAD(P)-binding Rossmann-like Domain"/>
    <property type="match status" value="1"/>
</dbReference>
<reference evidence="3" key="1">
    <citation type="submission" date="2017-02" db="EMBL/GenBank/DDBJ databases">
        <title>Delving into the versatile metabolic prowess of the omnipresent phylum Bacteroidetes.</title>
        <authorList>
            <person name="Nobu M.K."/>
            <person name="Mei R."/>
            <person name="Narihiro T."/>
            <person name="Kuroda K."/>
            <person name="Liu W.-T."/>
        </authorList>
    </citation>
    <scope>NUCLEOTIDE SEQUENCE</scope>
    <source>
        <strain evidence="3">ADurb.Bin276</strain>
    </source>
</reference>
<comment type="caution">
    <text evidence="3">The sequence shown here is derived from an EMBL/GenBank/DDBJ whole genome shotgun (WGS) entry which is preliminary data.</text>
</comment>
<dbReference type="InterPro" id="IPR055170">
    <property type="entry name" value="GFO_IDH_MocA-like_dom"/>
</dbReference>
<feature type="domain" description="Gfo/Idh/MocA-like oxidoreductase N-terminal" evidence="1">
    <location>
        <begin position="4"/>
        <end position="123"/>
    </location>
</feature>
<dbReference type="EMBL" id="MWBQ01000067">
    <property type="protein sequence ID" value="OQA58686.1"/>
    <property type="molecule type" value="Genomic_DNA"/>
</dbReference>
<dbReference type="GO" id="GO:0000166">
    <property type="term" value="F:nucleotide binding"/>
    <property type="evidence" value="ECO:0007669"/>
    <property type="project" value="InterPro"/>
</dbReference>
<protein>
    <submittedName>
        <fullName evidence="3">1,5-anhydro-D-fructose reductase</fullName>
        <ecNumber evidence="3">1.1.1.292</ecNumber>
    </submittedName>
</protein>
<dbReference type="Pfam" id="PF01408">
    <property type="entry name" value="GFO_IDH_MocA"/>
    <property type="match status" value="1"/>
</dbReference>